<accession>A0A7X8SJW2</accession>
<keyword evidence="3" id="KW-1185">Reference proteome</keyword>
<feature type="region of interest" description="Disordered" evidence="1">
    <location>
        <begin position="1"/>
        <end position="24"/>
    </location>
</feature>
<dbReference type="RefSeq" id="WP_168882307.1">
    <property type="nucleotide sequence ID" value="NZ_JABAIL010000003.1"/>
</dbReference>
<name>A0A7X8SJW2_9BACT</name>
<evidence type="ECO:0000256" key="1">
    <source>
        <dbReference type="SAM" id="MobiDB-lite"/>
    </source>
</evidence>
<gene>
    <name evidence="2" type="ORF">HGP29_10250</name>
</gene>
<protein>
    <submittedName>
        <fullName evidence="2">Uncharacterized protein</fullName>
    </submittedName>
</protein>
<evidence type="ECO:0000313" key="3">
    <source>
        <dbReference type="Proteomes" id="UP000585050"/>
    </source>
</evidence>
<organism evidence="2 3">
    <name type="scientific">Flammeovirga agarivorans</name>
    <dbReference type="NCBI Taxonomy" id="2726742"/>
    <lineage>
        <taxon>Bacteria</taxon>
        <taxon>Pseudomonadati</taxon>
        <taxon>Bacteroidota</taxon>
        <taxon>Cytophagia</taxon>
        <taxon>Cytophagales</taxon>
        <taxon>Flammeovirgaceae</taxon>
        <taxon>Flammeovirga</taxon>
    </lineage>
</organism>
<dbReference type="Proteomes" id="UP000585050">
    <property type="component" value="Unassembled WGS sequence"/>
</dbReference>
<comment type="caution">
    <text evidence="2">The sequence shown here is derived from an EMBL/GenBank/DDBJ whole genome shotgun (WGS) entry which is preliminary data.</text>
</comment>
<reference evidence="2 3" key="1">
    <citation type="submission" date="2020-04" db="EMBL/GenBank/DDBJ databases">
        <title>Flammeovirga sp. SR4, a novel species isolated from seawater.</title>
        <authorList>
            <person name="Wang X."/>
        </authorList>
    </citation>
    <scope>NUCLEOTIDE SEQUENCE [LARGE SCALE GENOMIC DNA]</scope>
    <source>
        <strain evidence="2 3">SR4</strain>
    </source>
</reference>
<evidence type="ECO:0000313" key="2">
    <source>
        <dbReference type="EMBL" id="NLR91589.1"/>
    </source>
</evidence>
<dbReference type="EMBL" id="JABAIL010000003">
    <property type="protein sequence ID" value="NLR91589.1"/>
    <property type="molecule type" value="Genomic_DNA"/>
</dbReference>
<sequence>MLRKKKITGKALLPKKKSKADQLRNQGKDLISVKFDRLSKTKPNLKLEQRLGEEIRAYLTRRRKNNFPVEEKMLKSYISQIKARLLKEVTSDK</sequence>
<feature type="compositionally biased region" description="Basic residues" evidence="1">
    <location>
        <begin position="1"/>
        <end position="18"/>
    </location>
</feature>
<proteinExistence type="predicted"/>
<dbReference type="AlphaFoldDB" id="A0A7X8SJW2"/>